<dbReference type="AlphaFoldDB" id="A0A9Q0LHW0"/>
<keyword evidence="2" id="KW-0472">Membrane</keyword>
<dbReference type="SMART" id="SM00244">
    <property type="entry name" value="PHB"/>
    <property type="match status" value="1"/>
</dbReference>
<keyword evidence="5" id="KW-1185">Reference proteome</keyword>
<evidence type="ECO:0000313" key="5">
    <source>
        <dbReference type="Proteomes" id="UP001149090"/>
    </source>
</evidence>
<dbReference type="EMBL" id="JAPDFW010000073">
    <property type="protein sequence ID" value="KAJ5073656.1"/>
    <property type="molecule type" value="Genomic_DNA"/>
</dbReference>
<reference evidence="4" key="1">
    <citation type="submission" date="2022-10" db="EMBL/GenBank/DDBJ databases">
        <title>Novel sulphate-reducing endosymbionts in the free-living metamonad Anaeramoeba.</title>
        <authorList>
            <person name="Jerlstrom-Hultqvist J."/>
            <person name="Cepicka I."/>
            <person name="Gallot-Lavallee L."/>
            <person name="Salas-Leiva D."/>
            <person name="Curtis B.A."/>
            <person name="Zahonova K."/>
            <person name="Pipaliya S."/>
            <person name="Dacks J."/>
            <person name="Roger A.J."/>
        </authorList>
    </citation>
    <scope>NUCLEOTIDE SEQUENCE</scope>
    <source>
        <strain evidence="4">BMAN</strain>
    </source>
</reference>
<dbReference type="OrthoDB" id="434619at2759"/>
<feature type="transmembrane region" description="Helical" evidence="2">
    <location>
        <begin position="6"/>
        <end position="27"/>
    </location>
</feature>
<name>A0A9Q0LHW0_ANAIG</name>
<comment type="similarity">
    <text evidence="1">Belongs to the band 7/mec-2 family.</text>
</comment>
<dbReference type="CDD" id="cd08829">
    <property type="entry name" value="SPFH_paraslipin"/>
    <property type="match status" value="1"/>
</dbReference>
<dbReference type="InterPro" id="IPR050710">
    <property type="entry name" value="Band7/mec-2_domain"/>
</dbReference>
<sequence length="329" mass="37226">MSSSTTGQWVGGYVALFIVLIIIWILIAKCCRIVRHTEVMVLERWGKYKKTLLPGVHVLVPFIDSPRKVHWRYPQTSNNFSVIIREETERVDMREHVIVFGSQPVISRDTVAIKIDALVYYQIIDPKLAVYSIQNLPDAIELLTQTSLRNIMANLTLDDSFSSRELINSELKQQIERDANRWGVIIHRCEVFNISPPDDILGAMEYQIREERERRATILLADGERESEIIRSRGTAAQIVLLAEGARTSKIQQAKGLAEAKILISKAEARSVTAIREAIQGSNIKATDYLMTVQYLRALTNALNSSSNSSLVLVPQEILDELGQITQRK</sequence>
<dbReference type="InterPro" id="IPR001107">
    <property type="entry name" value="Band_7"/>
</dbReference>
<dbReference type="InterPro" id="IPR036013">
    <property type="entry name" value="Band_7/SPFH_dom_sf"/>
</dbReference>
<accession>A0A9Q0LHW0</accession>
<keyword evidence="2" id="KW-1133">Transmembrane helix</keyword>
<evidence type="ECO:0000256" key="2">
    <source>
        <dbReference type="SAM" id="Phobius"/>
    </source>
</evidence>
<comment type="caution">
    <text evidence="4">The sequence shown here is derived from an EMBL/GenBank/DDBJ whole genome shotgun (WGS) entry which is preliminary data.</text>
</comment>
<dbReference type="OMA" id="AMNMQLK"/>
<dbReference type="Pfam" id="PF01145">
    <property type="entry name" value="Band_7"/>
    <property type="match status" value="1"/>
</dbReference>
<dbReference type="FunFam" id="3.30.479.30:FF:000004">
    <property type="entry name" value="Putative membrane protease family, stomatin"/>
    <property type="match status" value="1"/>
</dbReference>
<organism evidence="4 5">
    <name type="scientific">Anaeramoeba ignava</name>
    <name type="common">Anaerobic marine amoeba</name>
    <dbReference type="NCBI Taxonomy" id="1746090"/>
    <lineage>
        <taxon>Eukaryota</taxon>
        <taxon>Metamonada</taxon>
        <taxon>Anaeramoebidae</taxon>
        <taxon>Anaeramoeba</taxon>
    </lineage>
</organism>
<dbReference type="InterPro" id="IPR001972">
    <property type="entry name" value="Stomatin_HflK_fam"/>
</dbReference>
<dbReference type="Proteomes" id="UP001149090">
    <property type="component" value="Unassembled WGS sequence"/>
</dbReference>
<dbReference type="PRINTS" id="PR00721">
    <property type="entry name" value="STOMATIN"/>
</dbReference>
<dbReference type="GO" id="GO:0005886">
    <property type="term" value="C:plasma membrane"/>
    <property type="evidence" value="ECO:0007669"/>
    <property type="project" value="UniProtKB-ARBA"/>
</dbReference>
<feature type="domain" description="Band 7" evidence="3">
    <location>
        <begin position="29"/>
        <end position="208"/>
    </location>
</feature>
<dbReference type="PANTHER" id="PTHR43327">
    <property type="entry name" value="STOMATIN-LIKE PROTEIN 2, MITOCHONDRIAL"/>
    <property type="match status" value="1"/>
</dbReference>
<protein>
    <recommendedName>
        <fullName evidence="3">Band 7 domain-containing protein</fullName>
    </recommendedName>
</protein>
<dbReference type="SUPFAM" id="SSF117892">
    <property type="entry name" value="Band 7/SPFH domain"/>
    <property type="match status" value="1"/>
</dbReference>
<keyword evidence="2" id="KW-0812">Transmembrane</keyword>
<dbReference type="GO" id="GO:0098552">
    <property type="term" value="C:side of membrane"/>
    <property type="evidence" value="ECO:0007669"/>
    <property type="project" value="UniProtKB-ARBA"/>
</dbReference>
<evidence type="ECO:0000256" key="1">
    <source>
        <dbReference type="ARBA" id="ARBA00008164"/>
    </source>
</evidence>
<evidence type="ECO:0000313" key="4">
    <source>
        <dbReference type="EMBL" id="KAJ5073656.1"/>
    </source>
</evidence>
<evidence type="ECO:0000259" key="3">
    <source>
        <dbReference type="SMART" id="SM00244"/>
    </source>
</evidence>
<gene>
    <name evidence="4" type="ORF">M0811_08493</name>
</gene>
<proteinExistence type="inferred from homology"/>
<dbReference type="Gene3D" id="3.30.479.30">
    <property type="entry name" value="Band 7 domain"/>
    <property type="match status" value="1"/>
</dbReference>
<dbReference type="PANTHER" id="PTHR43327:SF18">
    <property type="entry name" value="BAND 7 DOMAIN-CONTAINING PROTEIN"/>
    <property type="match status" value="1"/>
</dbReference>